<sequence length="143" mass="16154">MASLDDNSGLPALAYEVKARELQCLIEDGKRAQFGLVANNQHHGDNPTFKKAVGELAKTVAFGELGYLKNISSETSMWQFASLGHYHNDIYNSGLVFDLEEHTLVFEWKAFLDDFYKDTTYVNARKQIKTLIGERAEVSQKHP</sequence>
<name>A0A834VSJ8_9PLEO</name>
<dbReference type="Proteomes" id="UP000245464">
    <property type="component" value="Chromosome 2"/>
</dbReference>
<proteinExistence type="predicted"/>
<accession>A0A834VSJ8</accession>
<reference evidence="1" key="1">
    <citation type="journal article" date="2018" name="BMC Genomics">
        <title>Comparative genomics of the wheat fungal pathogen Pyrenophora tritici-repentis reveals chromosomal variations and genome plasticity.</title>
        <authorList>
            <person name="Moolhuijzen P."/>
            <person name="See P.T."/>
            <person name="Hane J.K."/>
            <person name="Shi G."/>
            <person name="Liu Z."/>
            <person name="Oliver R.P."/>
            <person name="Moffat C.S."/>
        </authorList>
    </citation>
    <scope>NUCLEOTIDE SEQUENCE [LARGE SCALE GENOMIC DNA]</scope>
    <source>
        <strain evidence="1">M4</strain>
    </source>
</reference>
<dbReference type="EMBL" id="NQIK02000002">
    <property type="protein sequence ID" value="KAF7574465.1"/>
    <property type="molecule type" value="Genomic_DNA"/>
</dbReference>
<dbReference type="RefSeq" id="XP_065964143.1">
    <property type="nucleotide sequence ID" value="XM_066105516.1"/>
</dbReference>
<evidence type="ECO:0000313" key="1">
    <source>
        <dbReference type="EMBL" id="KAF7574465.1"/>
    </source>
</evidence>
<gene>
    <name evidence="1" type="ORF">PtrM4_060880</name>
</gene>
<protein>
    <submittedName>
        <fullName evidence="1">Uncharacterized protein</fullName>
    </submittedName>
</protein>
<dbReference type="GeneID" id="90955461"/>
<comment type="caution">
    <text evidence="1">The sequence shown here is derived from an EMBL/GenBank/DDBJ whole genome shotgun (WGS) entry which is preliminary data.</text>
</comment>
<organism evidence="1 2">
    <name type="scientific">Pyrenophora tritici-repentis</name>
    <dbReference type="NCBI Taxonomy" id="45151"/>
    <lineage>
        <taxon>Eukaryota</taxon>
        <taxon>Fungi</taxon>
        <taxon>Dikarya</taxon>
        <taxon>Ascomycota</taxon>
        <taxon>Pezizomycotina</taxon>
        <taxon>Dothideomycetes</taxon>
        <taxon>Pleosporomycetidae</taxon>
        <taxon>Pleosporales</taxon>
        <taxon>Pleosporineae</taxon>
        <taxon>Pleosporaceae</taxon>
        <taxon>Pyrenophora</taxon>
    </lineage>
</organism>
<dbReference type="KEGG" id="ptrr:90955461"/>
<dbReference type="AlphaFoldDB" id="A0A834VSJ8"/>
<evidence type="ECO:0000313" key="2">
    <source>
        <dbReference type="Proteomes" id="UP000245464"/>
    </source>
</evidence>